<feature type="compositionally biased region" description="Basic and acidic residues" evidence="1">
    <location>
        <begin position="130"/>
        <end position="144"/>
    </location>
</feature>
<proteinExistence type="predicted"/>
<dbReference type="RefSeq" id="XP_022142859.1">
    <property type="nucleotide sequence ID" value="XM_022287167.1"/>
</dbReference>
<gene>
    <name evidence="4" type="primary">LOC111012793</name>
</gene>
<dbReference type="Proteomes" id="UP000504603">
    <property type="component" value="Unplaced"/>
</dbReference>
<evidence type="ECO:0000313" key="3">
    <source>
        <dbReference type="Proteomes" id="UP000504603"/>
    </source>
</evidence>
<dbReference type="InterPro" id="IPR011665">
    <property type="entry name" value="BRF1_TBP-bd_dom"/>
</dbReference>
<feature type="region of interest" description="Disordered" evidence="1">
    <location>
        <begin position="114"/>
        <end position="185"/>
    </location>
</feature>
<dbReference type="AlphaFoldDB" id="A0A6J1CMP1"/>
<accession>A0A6J1CMP1</accession>
<evidence type="ECO:0000256" key="1">
    <source>
        <dbReference type="SAM" id="MobiDB-lite"/>
    </source>
</evidence>
<dbReference type="Pfam" id="PF07741">
    <property type="entry name" value="BRF1"/>
    <property type="match status" value="1"/>
</dbReference>
<keyword evidence="3" id="KW-1185">Reference proteome</keyword>
<evidence type="ECO:0000313" key="4">
    <source>
        <dbReference type="RefSeq" id="XP_022142859.1"/>
    </source>
</evidence>
<sequence length="185" mass="21315">MTSQRTLAIFLKVNLYLNNEKEARYKKIIWEKINKDYLQEQAAKKQGRDVAGAAHVVKKSKKRQRKKEAATNTPAEADTEATREMLTKKRLSSKVNFDVLDELFSDMPVSCSNKKQGASNCEENSSFDQSHCRDLEDNDPHAVLEEDVDTEHEDPTETYGNEYYDIENEEEYGHVYGDYGGDEEY</sequence>
<feature type="compositionally biased region" description="Polar residues" evidence="1">
    <location>
        <begin position="114"/>
        <end position="129"/>
    </location>
</feature>
<dbReference type="GeneID" id="111012793"/>
<feature type="region of interest" description="Disordered" evidence="1">
    <location>
        <begin position="48"/>
        <end position="84"/>
    </location>
</feature>
<protein>
    <submittedName>
        <fullName evidence="4">Uncharacterized protein LOC111012793 isoform X2</fullName>
    </submittedName>
</protein>
<evidence type="ECO:0000259" key="2">
    <source>
        <dbReference type="Pfam" id="PF07741"/>
    </source>
</evidence>
<organism evidence="3 4">
    <name type="scientific">Momordica charantia</name>
    <name type="common">Bitter gourd</name>
    <name type="synonym">Balsam pear</name>
    <dbReference type="NCBI Taxonomy" id="3673"/>
    <lineage>
        <taxon>Eukaryota</taxon>
        <taxon>Viridiplantae</taxon>
        <taxon>Streptophyta</taxon>
        <taxon>Embryophyta</taxon>
        <taxon>Tracheophyta</taxon>
        <taxon>Spermatophyta</taxon>
        <taxon>Magnoliopsida</taxon>
        <taxon>eudicotyledons</taxon>
        <taxon>Gunneridae</taxon>
        <taxon>Pentapetalae</taxon>
        <taxon>rosids</taxon>
        <taxon>fabids</taxon>
        <taxon>Cucurbitales</taxon>
        <taxon>Cucurbitaceae</taxon>
        <taxon>Momordiceae</taxon>
        <taxon>Momordica</taxon>
    </lineage>
</organism>
<feature type="domain" description="Brf1 TBP-binding" evidence="2">
    <location>
        <begin position="13"/>
        <end position="105"/>
    </location>
</feature>
<name>A0A6J1CMP1_MOMCH</name>
<dbReference type="Gene3D" id="1.20.5.650">
    <property type="entry name" value="Single helix bin"/>
    <property type="match status" value="1"/>
</dbReference>
<feature type="compositionally biased region" description="Acidic residues" evidence="1">
    <location>
        <begin position="145"/>
        <end position="156"/>
    </location>
</feature>
<feature type="compositionally biased region" description="Basic residues" evidence="1">
    <location>
        <begin position="56"/>
        <end position="66"/>
    </location>
</feature>
<reference evidence="4" key="1">
    <citation type="submission" date="2025-08" db="UniProtKB">
        <authorList>
            <consortium name="RefSeq"/>
        </authorList>
    </citation>
    <scope>IDENTIFICATION</scope>
    <source>
        <strain evidence="4">OHB3-1</strain>
    </source>
</reference>